<evidence type="ECO:0000313" key="2">
    <source>
        <dbReference type="Proteomes" id="UP001056120"/>
    </source>
</evidence>
<accession>A0ACB9JWS9</accession>
<reference evidence="2" key="1">
    <citation type="journal article" date="2022" name="Mol. Ecol. Resour.">
        <title>The genomes of chicory, endive, great burdock and yacon provide insights into Asteraceae palaeo-polyploidization history and plant inulin production.</title>
        <authorList>
            <person name="Fan W."/>
            <person name="Wang S."/>
            <person name="Wang H."/>
            <person name="Wang A."/>
            <person name="Jiang F."/>
            <person name="Liu H."/>
            <person name="Zhao H."/>
            <person name="Xu D."/>
            <person name="Zhang Y."/>
        </authorList>
    </citation>
    <scope>NUCLEOTIDE SEQUENCE [LARGE SCALE GENOMIC DNA]</scope>
    <source>
        <strain evidence="2">cv. Yunnan</strain>
    </source>
</reference>
<proteinExistence type="predicted"/>
<dbReference type="EMBL" id="CM042019">
    <property type="protein sequence ID" value="KAI3824504.1"/>
    <property type="molecule type" value="Genomic_DNA"/>
</dbReference>
<organism evidence="1 2">
    <name type="scientific">Smallanthus sonchifolius</name>
    <dbReference type="NCBI Taxonomy" id="185202"/>
    <lineage>
        <taxon>Eukaryota</taxon>
        <taxon>Viridiplantae</taxon>
        <taxon>Streptophyta</taxon>
        <taxon>Embryophyta</taxon>
        <taxon>Tracheophyta</taxon>
        <taxon>Spermatophyta</taxon>
        <taxon>Magnoliopsida</taxon>
        <taxon>eudicotyledons</taxon>
        <taxon>Gunneridae</taxon>
        <taxon>Pentapetalae</taxon>
        <taxon>asterids</taxon>
        <taxon>campanulids</taxon>
        <taxon>Asterales</taxon>
        <taxon>Asteraceae</taxon>
        <taxon>Asteroideae</taxon>
        <taxon>Heliantheae alliance</taxon>
        <taxon>Millerieae</taxon>
        <taxon>Smallanthus</taxon>
    </lineage>
</organism>
<protein>
    <submittedName>
        <fullName evidence="1">Uncharacterized protein</fullName>
    </submittedName>
</protein>
<evidence type="ECO:0000313" key="1">
    <source>
        <dbReference type="EMBL" id="KAI3824504.1"/>
    </source>
</evidence>
<name>A0ACB9JWS9_9ASTR</name>
<reference evidence="1 2" key="2">
    <citation type="journal article" date="2022" name="Mol. Ecol. Resour.">
        <title>The genomes of chicory, endive, great burdock and yacon provide insights into Asteraceae paleo-polyploidization history and plant inulin production.</title>
        <authorList>
            <person name="Fan W."/>
            <person name="Wang S."/>
            <person name="Wang H."/>
            <person name="Wang A."/>
            <person name="Jiang F."/>
            <person name="Liu H."/>
            <person name="Zhao H."/>
            <person name="Xu D."/>
            <person name="Zhang Y."/>
        </authorList>
    </citation>
    <scope>NUCLEOTIDE SEQUENCE [LARGE SCALE GENOMIC DNA]</scope>
    <source>
        <strain evidence="2">cv. Yunnan</strain>
        <tissue evidence="1">Leaves</tissue>
    </source>
</reference>
<dbReference type="Proteomes" id="UP001056120">
    <property type="component" value="Linkage Group LG02"/>
</dbReference>
<gene>
    <name evidence="1" type="ORF">L1987_05964</name>
</gene>
<comment type="caution">
    <text evidence="1">The sequence shown here is derived from an EMBL/GenBank/DDBJ whole genome shotgun (WGS) entry which is preliminary data.</text>
</comment>
<sequence length="541" mass="62432">MVAPDWKLPFEIMCDTSDFAVGALLGQRREKQFHPIYYASKTLNDAQEHYTTTEKELLAVVFAFDKFRSYLILSKTIVFTDHAALRHLFNKQDAKPWLIRWVLLLQEFDIEIRDKKGAENVAADHLSRLECSASSELVGSSINDNFPHEFLMHIQTQDEECPWFADFANFLASGIVIKGLTHQQKRKFFADVKHYLWEDPYLFRVGADQIVRRFVFGDEARQVLRHCHEGPTGGHHGATLTAKKLVTLARGRATFRLGMRCPRTASRFVRFLMSGAQALPTNDARVVVQLLKKLFSRFGAPKALISDRRTHFCNSQLEKALSRYGVNHRFSTAYHPQTSGQVEVTNRGIKRILEKTVGQNRKDWSDRLDDALWAFRTAYKTPIGTTPFRLIYGKACHLPVELEHKAYWALKAVNLDLVSAGENRFTQIHELDELRNQAYANSTIYKERTKSLHDRRLKYKKEFRVGGRVLLYNSRLRLFPGKLKSRWTGPYKVKEVFPYGTVEIEHEDGRIFKVNGHRLKPYIDGPVDPALEVVDLHPKDK</sequence>
<keyword evidence="2" id="KW-1185">Reference proteome</keyword>